<dbReference type="InterPro" id="IPR007278">
    <property type="entry name" value="DUF397"/>
</dbReference>
<accession>A0ABW0XUW3</accession>
<comment type="caution">
    <text evidence="3">The sequence shown here is derived from an EMBL/GenBank/DDBJ whole genome shotgun (WGS) entry which is preliminary data.</text>
</comment>
<dbReference type="EMBL" id="JBHSPC010000110">
    <property type="protein sequence ID" value="MFC5674430.1"/>
    <property type="molecule type" value="Genomic_DNA"/>
</dbReference>
<keyword evidence="4" id="KW-1185">Reference proteome</keyword>
<evidence type="ECO:0000256" key="1">
    <source>
        <dbReference type="SAM" id="MobiDB-lite"/>
    </source>
</evidence>
<feature type="domain" description="DUF397" evidence="2">
    <location>
        <begin position="5"/>
        <end position="59"/>
    </location>
</feature>
<dbReference type="RefSeq" id="WP_381218676.1">
    <property type="nucleotide sequence ID" value="NZ_JBHSPC010000110.1"/>
</dbReference>
<protein>
    <submittedName>
        <fullName evidence="3">DUF397 domain-containing protein</fullName>
    </submittedName>
</protein>
<dbReference type="Pfam" id="PF04149">
    <property type="entry name" value="DUF397"/>
    <property type="match status" value="1"/>
</dbReference>
<gene>
    <name evidence="3" type="ORF">ACFP2V_31470</name>
</gene>
<evidence type="ECO:0000259" key="2">
    <source>
        <dbReference type="Pfam" id="PF04149"/>
    </source>
</evidence>
<feature type="region of interest" description="Disordered" evidence="1">
    <location>
        <begin position="1"/>
        <end position="26"/>
    </location>
</feature>
<reference evidence="4" key="1">
    <citation type="journal article" date="2019" name="Int. J. Syst. Evol. Microbiol.">
        <title>The Global Catalogue of Microorganisms (GCM) 10K type strain sequencing project: providing services to taxonomists for standard genome sequencing and annotation.</title>
        <authorList>
            <consortium name="The Broad Institute Genomics Platform"/>
            <consortium name="The Broad Institute Genome Sequencing Center for Infectious Disease"/>
            <person name="Wu L."/>
            <person name="Ma J."/>
        </authorList>
    </citation>
    <scope>NUCLEOTIDE SEQUENCE [LARGE SCALE GENOMIC DNA]</scope>
    <source>
        <strain evidence="4">JCM 13852</strain>
    </source>
</reference>
<evidence type="ECO:0000313" key="4">
    <source>
        <dbReference type="Proteomes" id="UP001596183"/>
    </source>
</evidence>
<organism evidence="3 4">
    <name type="scientific">Streptomyces incanus</name>
    <dbReference type="NCBI Taxonomy" id="887453"/>
    <lineage>
        <taxon>Bacteria</taxon>
        <taxon>Bacillati</taxon>
        <taxon>Actinomycetota</taxon>
        <taxon>Actinomycetes</taxon>
        <taxon>Kitasatosporales</taxon>
        <taxon>Streptomycetaceae</taxon>
        <taxon>Streptomyces</taxon>
    </lineage>
</organism>
<name>A0ABW0XUW3_9ACTN</name>
<sequence length="68" mass="7255">MTEPLRWRKSSFSGGGDGNTCVETATPPTRIAVRDSKRPSHEPFSVPASAFAHFIASLKSGIDAPVNL</sequence>
<dbReference type="Proteomes" id="UP001596183">
    <property type="component" value="Unassembled WGS sequence"/>
</dbReference>
<evidence type="ECO:0000313" key="3">
    <source>
        <dbReference type="EMBL" id="MFC5674430.1"/>
    </source>
</evidence>
<proteinExistence type="predicted"/>